<evidence type="ECO:0000256" key="1">
    <source>
        <dbReference type="ARBA" id="ARBA00023125"/>
    </source>
</evidence>
<accession>A0ABP6ZGC6</accession>
<dbReference type="Pfam" id="PF00440">
    <property type="entry name" value="TetR_N"/>
    <property type="match status" value="1"/>
</dbReference>
<evidence type="ECO:0000313" key="4">
    <source>
        <dbReference type="EMBL" id="GAA3608795.1"/>
    </source>
</evidence>
<dbReference type="Pfam" id="PF17940">
    <property type="entry name" value="TetR_C_31"/>
    <property type="match status" value="1"/>
</dbReference>
<sequence length="191" mass="20701">MTSSRDPEGRRRALLAATVEVVAEVGVARTTHRAIATRAGVPLGATTYYFPTLNDLIAGALEQSGDAWDADLKRWESELRAAQAEIGEGDHAARKLSDVLTQLILGYLADQPRARLECELYLAAGHTPELRPLATRWLLGLREVTGRLTDKNTGYALATLVDGVFLQATVTGEAPPAEQLRAAIERLWVTA</sequence>
<feature type="DNA-binding region" description="H-T-H motif" evidence="2">
    <location>
        <begin position="31"/>
        <end position="50"/>
    </location>
</feature>
<dbReference type="Proteomes" id="UP001501074">
    <property type="component" value="Unassembled WGS sequence"/>
</dbReference>
<evidence type="ECO:0000259" key="3">
    <source>
        <dbReference type="PROSITE" id="PS50977"/>
    </source>
</evidence>
<organism evidence="4 5">
    <name type="scientific">Kineosporia mesophila</name>
    <dbReference type="NCBI Taxonomy" id="566012"/>
    <lineage>
        <taxon>Bacteria</taxon>
        <taxon>Bacillati</taxon>
        <taxon>Actinomycetota</taxon>
        <taxon>Actinomycetes</taxon>
        <taxon>Kineosporiales</taxon>
        <taxon>Kineosporiaceae</taxon>
        <taxon>Kineosporia</taxon>
    </lineage>
</organism>
<dbReference type="SUPFAM" id="SSF46689">
    <property type="entry name" value="Homeodomain-like"/>
    <property type="match status" value="1"/>
</dbReference>
<dbReference type="InterPro" id="IPR041583">
    <property type="entry name" value="TetR_C_31"/>
</dbReference>
<dbReference type="InterPro" id="IPR050109">
    <property type="entry name" value="HTH-type_TetR-like_transc_reg"/>
</dbReference>
<keyword evidence="1 2" id="KW-0238">DNA-binding</keyword>
<dbReference type="PANTHER" id="PTHR30055:SF231">
    <property type="entry name" value="TRANSCRIPTIONAL REGULATORY PROTEIN (PROBABLY DEOR-FAMILY)-RELATED"/>
    <property type="match status" value="1"/>
</dbReference>
<evidence type="ECO:0000313" key="5">
    <source>
        <dbReference type="Proteomes" id="UP001501074"/>
    </source>
</evidence>
<keyword evidence="5" id="KW-1185">Reference proteome</keyword>
<dbReference type="Gene3D" id="1.10.357.10">
    <property type="entry name" value="Tetracycline Repressor, domain 2"/>
    <property type="match status" value="1"/>
</dbReference>
<feature type="domain" description="HTH tetR-type" evidence="3">
    <location>
        <begin position="8"/>
        <end position="68"/>
    </location>
</feature>
<proteinExistence type="predicted"/>
<dbReference type="SUPFAM" id="SSF48498">
    <property type="entry name" value="Tetracyclin repressor-like, C-terminal domain"/>
    <property type="match status" value="1"/>
</dbReference>
<dbReference type="PROSITE" id="PS50977">
    <property type="entry name" value="HTH_TETR_2"/>
    <property type="match status" value="1"/>
</dbReference>
<gene>
    <name evidence="4" type="ORF">GCM10022223_26040</name>
</gene>
<protein>
    <submittedName>
        <fullName evidence="4">TetR family transcriptional regulator</fullName>
    </submittedName>
</protein>
<dbReference type="RefSeq" id="WP_231483565.1">
    <property type="nucleotide sequence ID" value="NZ_BAAAZO010000003.1"/>
</dbReference>
<comment type="caution">
    <text evidence="4">The sequence shown here is derived from an EMBL/GenBank/DDBJ whole genome shotgun (WGS) entry which is preliminary data.</text>
</comment>
<dbReference type="EMBL" id="BAAAZO010000003">
    <property type="protein sequence ID" value="GAA3608795.1"/>
    <property type="molecule type" value="Genomic_DNA"/>
</dbReference>
<name>A0ABP6ZGC6_9ACTN</name>
<dbReference type="PANTHER" id="PTHR30055">
    <property type="entry name" value="HTH-TYPE TRANSCRIPTIONAL REGULATOR RUTR"/>
    <property type="match status" value="1"/>
</dbReference>
<dbReference type="InterPro" id="IPR009057">
    <property type="entry name" value="Homeodomain-like_sf"/>
</dbReference>
<reference evidence="5" key="1">
    <citation type="journal article" date="2019" name="Int. J. Syst. Evol. Microbiol.">
        <title>The Global Catalogue of Microorganisms (GCM) 10K type strain sequencing project: providing services to taxonomists for standard genome sequencing and annotation.</title>
        <authorList>
            <consortium name="The Broad Institute Genomics Platform"/>
            <consortium name="The Broad Institute Genome Sequencing Center for Infectious Disease"/>
            <person name="Wu L."/>
            <person name="Ma J."/>
        </authorList>
    </citation>
    <scope>NUCLEOTIDE SEQUENCE [LARGE SCALE GENOMIC DNA]</scope>
    <source>
        <strain evidence="5">JCM 16902</strain>
    </source>
</reference>
<dbReference type="InterPro" id="IPR001647">
    <property type="entry name" value="HTH_TetR"/>
</dbReference>
<evidence type="ECO:0000256" key="2">
    <source>
        <dbReference type="PROSITE-ProRule" id="PRU00335"/>
    </source>
</evidence>
<dbReference type="InterPro" id="IPR036271">
    <property type="entry name" value="Tet_transcr_reg_TetR-rel_C_sf"/>
</dbReference>